<name>A0A6P2ZXF2_9BURK</name>
<gene>
    <name evidence="1" type="ORF">BCO71171_04297</name>
</gene>
<dbReference type="Proteomes" id="UP000494182">
    <property type="component" value="Unassembled WGS sequence"/>
</dbReference>
<protein>
    <submittedName>
        <fullName evidence="1">Uncharacterized protein</fullName>
    </submittedName>
</protein>
<sequence length="35" mass="3815">MIPIQAGRAVQCPAGPVMVRHPARCVPVDYQEARP</sequence>
<dbReference type="EMBL" id="CABVQT010000011">
    <property type="protein sequence ID" value="VWD36135.1"/>
    <property type="molecule type" value="Genomic_DNA"/>
</dbReference>
<accession>A0A6P2ZXF2</accession>
<evidence type="ECO:0000313" key="1">
    <source>
        <dbReference type="EMBL" id="VWD36135.1"/>
    </source>
</evidence>
<evidence type="ECO:0000313" key="2">
    <source>
        <dbReference type="Proteomes" id="UP000494182"/>
    </source>
</evidence>
<reference evidence="1 2" key="1">
    <citation type="submission" date="2019-09" db="EMBL/GenBank/DDBJ databases">
        <authorList>
            <person name="Depoorter E."/>
        </authorList>
    </citation>
    <scope>NUCLEOTIDE SEQUENCE [LARGE SCALE GENOMIC DNA]</scope>
    <source>
        <strain evidence="1">R-71171</strain>
    </source>
</reference>
<dbReference type="AlphaFoldDB" id="A0A6P2ZXF2"/>
<organism evidence="1 2">
    <name type="scientific">Burkholderia contaminans</name>
    <dbReference type="NCBI Taxonomy" id="488447"/>
    <lineage>
        <taxon>Bacteria</taxon>
        <taxon>Pseudomonadati</taxon>
        <taxon>Pseudomonadota</taxon>
        <taxon>Betaproteobacteria</taxon>
        <taxon>Burkholderiales</taxon>
        <taxon>Burkholderiaceae</taxon>
        <taxon>Burkholderia</taxon>
        <taxon>Burkholderia cepacia complex</taxon>
    </lineage>
</organism>
<proteinExistence type="predicted"/>